<accession>K6WNP2</accession>
<dbReference type="SUPFAM" id="SSF53474">
    <property type="entry name" value="alpha/beta-Hydrolases"/>
    <property type="match status" value="1"/>
</dbReference>
<dbReference type="EMBL" id="BAHC01000006">
    <property type="protein sequence ID" value="GAB88154.1"/>
    <property type="molecule type" value="Genomic_DNA"/>
</dbReference>
<dbReference type="AlphaFoldDB" id="K6WNP2"/>
<organism evidence="1 2">
    <name type="scientific">Gordonia rhizosphera NBRC 16068</name>
    <dbReference type="NCBI Taxonomy" id="1108045"/>
    <lineage>
        <taxon>Bacteria</taxon>
        <taxon>Bacillati</taxon>
        <taxon>Actinomycetota</taxon>
        <taxon>Actinomycetes</taxon>
        <taxon>Mycobacteriales</taxon>
        <taxon>Gordoniaceae</taxon>
        <taxon>Gordonia</taxon>
    </lineage>
</organism>
<sequence length="278" mass="29835">MAEVVGVHGIAQERSTRERQFRLWADSLGMANAWRSGPMPTLAVAFYGWLFREGSPYLGPDEEPEDLGPEEEAFIVSALEEGLGETSNADVTELDETRATLGPPGIVPPALLRGMAAIDRRFGGGTSVLRVGVLRQVYAYLHREGAGEVIRQDVLYEVGADSRVLVGHSLGSVVTYDLLRRGMAPQVSTLVTLGSPLGLATVRRALEAKFAGSNMGAVHWVNVYDDWDVVTGGNGLKPLAHEDFRVDNGRGDPHALTRYLRHAETATAIVAGVSGATS</sequence>
<dbReference type="Gene3D" id="3.40.50.1820">
    <property type="entry name" value="alpha/beta hydrolase"/>
    <property type="match status" value="1"/>
</dbReference>
<comment type="caution">
    <text evidence="1">The sequence shown here is derived from an EMBL/GenBank/DDBJ whole genome shotgun (WGS) entry which is preliminary data.</text>
</comment>
<gene>
    <name evidence="1" type="ORF">GORHZ_006_00230</name>
</gene>
<name>K6WNP2_9ACTN</name>
<dbReference type="Proteomes" id="UP000008363">
    <property type="component" value="Unassembled WGS sequence"/>
</dbReference>
<evidence type="ECO:0000313" key="2">
    <source>
        <dbReference type="Proteomes" id="UP000008363"/>
    </source>
</evidence>
<keyword evidence="2" id="KW-1185">Reference proteome</keyword>
<dbReference type="InterPro" id="IPR029058">
    <property type="entry name" value="AB_hydrolase_fold"/>
</dbReference>
<dbReference type="STRING" id="1108045.GORHZ_006_00230"/>
<protein>
    <recommendedName>
        <fullName evidence="3">Alpha/beta hydrolase</fullName>
    </recommendedName>
</protein>
<evidence type="ECO:0000313" key="1">
    <source>
        <dbReference type="EMBL" id="GAB88154.1"/>
    </source>
</evidence>
<dbReference type="eggNOG" id="COG1075">
    <property type="taxonomic scope" value="Bacteria"/>
</dbReference>
<evidence type="ECO:0008006" key="3">
    <source>
        <dbReference type="Google" id="ProtNLM"/>
    </source>
</evidence>
<reference evidence="1 2" key="1">
    <citation type="submission" date="2012-08" db="EMBL/GenBank/DDBJ databases">
        <title>Whole genome shotgun sequence of Gordonia rhizosphera NBRC 16068.</title>
        <authorList>
            <person name="Takarada H."/>
            <person name="Isaki S."/>
            <person name="Hosoyama A."/>
            <person name="Tsuchikane K."/>
            <person name="Katsumata H."/>
            <person name="Baba S."/>
            <person name="Ohji S."/>
            <person name="Yamazaki S."/>
            <person name="Fujita N."/>
        </authorList>
    </citation>
    <scope>NUCLEOTIDE SEQUENCE [LARGE SCALE GENOMIC DNA]</scope>
    <source>
        <strain evidence="1 2">NBRC 16068</strain>
    </source>
</reference>
<proteinExistence type="predicted"/>